<dbReference type="GO" id="GO:0005739">
    <property type="term" value="C:mitochondrion"/>
    <property type="evidence" value="ECO:0007669"/>
    <property type="project" value="TreeGrafter"/>
</dbReference>
<dbReference type="eggNOG" id="KOG1119">
    <property type="taxonomic scope" value="Eukaryota"/>
</dbReference>
<dbReference type="OMA" id="YHFSHPR"/>
<dbReference type="PANTHER" id="PTHR43011">
    <property type="entry name" value="IRON-SULFUR CLUSTER ASSEMBLY 2 HOMOLOG, MITOCHONDRIAL"/>
    <property type="match status" value="1"/>
</dbReference>
<protein>
    <recommendedName>
        <fullName evidence="2">Core domain-containing protein</fullName>
    </recommendedName>
</protein>
<dbReference type="InterPro" id="IPR016092">
    <property type="entry name" value="ATAP"/>
</dbReference>
<dbReference type="Pfam" id="PF01521">
    <property type="entry name" value="Fe-S_biosyn"/>
    <property type="match status" value="1"/>
</dbReference>
<dbReference type="RefSeq" id="XP_007328369.1">
    <property type="nucleotide sequence ID" value="XM_007328307.1"/>
</dbReference>
<reference evidence="4" key="1">
    <citation type="journal article" date="2012" name="Proc. Natl. Acad. Sci. U.S.A.">
        <title>Genome sequence of the button mushroom Agaricus bisporus reveals mechanisms governing adaptation to a humic-rich ecological niche.</title>
        <authorList>
            <person name="Morin E."/>
            <person name="Kohler A."/>
            <person name="Baker A.R."/>
            <person name="Foulongne-Oriol M."/>
            <person name="Lombard V."/>
            <person name="Nagy L.G."/>
            <person name="Ohm R.A."/>
            <person name="Patyshakuliyeva A."/>
            <person name="Brun A."/>
            <person name="Aerts A.L."/>
            <person name="Bailey A.M."/>
            <person name="Billette C."/>
            <person name="Coutinho P.M."/>
            <person name="Deakin G."/>
            <person name="Doddapaneni H."/>
            <person name="Floudas D."/>
            <person name="Grimwood J."/>
            <person name="Hilden K."/>
            <person name="Kuees U."/>
            <person name="LaButti K.M."/>
            <person name="Lapidus A."/>
            <person name="Lindquist E.A."/>
            <person name="Lucas S.M."/>
            <person name="Murat C."/>
            <person name="Riley R.W."/>
            <person name="Salamov A.A."/>
            <person name="Schmutz J."/>
            <person name="Subramanian V."/>
            <person name="Woesten H.A.B."/>
            <person name="Xu J."/>
            <person name="Eastwood D.C."/>
            <person name="Foster G.D."/>
            <person name="Sonnenberg A.S."/>
            <person name="Cullen D."/>
            <person name="de Vries R.P."/>
            <person name="Lundell T."/>
            <person name="Hibbett D.S."/>
            <person name="Henrissat B."/>
            <person name="Burton K.S."/>
            <person name="Kerrigan R.W."/>
            <person name="Challen M.P."/>
            <person name="Grigoriev I.V."/>
            <person name="Martin F."/>
        </authorList>
    </citation>
    <scope>NUCLEOTIDE SEQUENCE [LARGE SCALE GENOMIC DNA]</scope>
    <source>
        <strain evidence="4">JB137-S8 / ATCC MYA-4627 / FGSC 10392</strain>
    </source>
</reference>
<dbReference type="GO" id="GO:0005506">
    <property type="term" value="F:iron ion binding"/>
    <property type="evidence" value="ECO:0007669"/>
    <property type="project" value="TreeGrafter"/>
</dbReference>
<dbReference type="Proteomes" id="UP000008493">
    <property type="component" value="Unassembled WGS sequence"/>
</dbReference>
<accession>K5XBT7</accession>
<gene>
    <name evidence="3" type="ORF">AGABI1DRAFT_90663</name>
</gene>
<sequence>MLRHTPRLTRAASPLIPRRISARISSPRLLTRSFPPISIARKLSTTTARYAALAGDTPGQSIVVLQTPSPEYLEQEEIDVELLPSDQIQLTITDRAAEVGIHLLCYEKQASIDYGKQQLRSIATRSGDPSAALRISVESGGCHGYQYNIQLAKEILPDDYRFSHPAVKPSNVVVDAVSLPLLNGSVVDYVTELIGSSFRVMNNPHAKAAGCGCGLSWELK</sequence>
<dbReference type="FunCoup" id="K5XBT7">
    <property type="interactions" value="249"/>
</dbReference>
<evidence type="ECO:0000313" key="4">
    <source>
        <dbReference type="Proteomes" id="UP000008493"/>
    </source>
</evidence>
<dbReference type="KEGG" id="abp:AGABI1DRAFT90663"/>
<dbReference type="STRING" id="597362.K5XBT7"/>
<dbReference type="InterPro" id="IPR035903">
    <property type="entry name" value="HesB-like_dom_sf"/>
</dbReference>
<evidence type="ECO:0000259" key="2">
    <source>
        <dbReference type="Pfam" id="PF01521"/>
    </source>
</evidence>
<evidence type="ECO:0000313" key="3">
    <source>
        <dbReference type="EMBL" id="EKM80758.1"/>
    </source>
</evidence>
<dbReference type="NCBIfam" id="TIGR00049">
    <property type="entry name" value="iron-sulfur cluster assembly accessory protein"/>
    <property type="match status" value="1"/>
</dbReference>
<comment type="similarity">
    <text evidence="1">Belongs to the HesB/IscA family.</text>
</comment>
<dbReference type="InterPro" id="IPR000361">
    <property type="entry name" value="ATAP_core_dom"/>
</dbReference>
<keyword evidence="4" id="KW-1185">Reference proteome</keyword>
<dbReference type="GeneID" id="18832376"/>
<dbReference type="PANTHER" id="PTHR43011:SF1">
    <property type="entry name" value="IRON-SULFUR CLUSTER ASSEMBLY 2 HOMOLOG, MITOCHONDRIAL"/>
    <property type="match status" value="1"/>
</dbReference>
<dbReference type="GO" id="GO:0051537">
    <property type="term" value="F:2 iron, 2 sulfur cluster binding"/>
    <property type="evidence" value="ECO:0007669"/>
    <property type="project" value="TreeGrafter"/>
</dbReference>
<feature type="domain" description="Core" evidence="2">
    <location>
        <begin position="127"/>
        <end position="206"/>
    </location>
</feature>
<dbReference type="HOGENOM" id="CLU_069054_1_1_1"/>
<dbReference type="Gene3D" id="2.60.300.12">
    <property type="entry name" value="HesB-like domain"/>
    <property type="match status" value="1"/>
</dbReference>
<proteinExistence type="inferred from homology"/>
<evidence type="ECO:0000256" key="1">
    <source>
        <dbReference type="ARBA" id="ARBA00006718"/>
    </source>
</evidence>
<dbReference type="GO" id="GO:0016226">
    <property type="term" value="P:iron-sulfur cluster assembly"/>
    <property type="evidence" value="ECO:0007669"/>
    <property type="project" value="InterPro"/>
</dbReference>
<dbReference type="GO" id="GO:0051539">
    <property type="term" value="F:4 iron, 4 sulfur cluster binding"/>
    <property type="evidence" value="ECO:0007669"/>
    <property type="project" value="TreeGrafter"/>
</dbReference>
<dbReference type="InParanoid" id="K5XBT7"/>
<dbReference type="SUPFAM" id="SSF89360">
    <property type="entry name" value="HesB-like domain"/>
    <property type="match status" value="1"/>
</dbReference>
<dbReference type="OrthoDB" id="1938621at2759"/>
<organism evidence="3 4">
    <name type="scientific">Agaricus bisporus var. burnettii (strain JB137-S8 / ATCC MYA-4627 / FGSC 10392)</name>
    <name type="common">White button mushroom</name>
    <dbReference type="NCBI Taxonomy" id="597362"/>
    <lineage>
        <taxon>Eukaryota</taxon>
        <taxon>Fungi</taxon>
        <taxon>Dikarya</taxon>
        <taxon>Basidiomycota</taxon>
        <taxon>Agaricomycotina</taxon>
        <taxon>Agaricomycetes</taxon>
        <taxon>Agaricomycetidae</taxon>
        <taxon>Agaricales</taxon>
        <taxon>Agaricineae</taxon>
        <taxon>Agaricaceae</taxon>
        <taxon>Agaricus</taxon>
    </lineage>
</organism>
<dbReference type="AlphaFoldDB" id="K5XBT7"/>
<name>K5XBT7_AGABU</name>
<dbReference type="EMBL" id="JH971388">
    <property type="protein sequence ID" value="EKM80758.1"/>
    <property type="molecule type" value="Genomic_DNA"/>
</dbReference>